<dbReference type="SUPFAM" id="SSF161098">
    <property type="entry name" value="MetI-like"/>
    <property type="match status" value="1"/>
</dbReference>
<feature type="transmembrane region" description="Helical" evidence="6">
    <location>
        <begin position="56"/>
        <end position="81"/>
    </location>
</feature>
<evidence type="ECO:0000313" key="8">
    <source>
        <dbReference type="EMBL" id="GLU47899.1"/>
    </source>
</evidence>
<evidence type="ECO:0000256" key="3">
    <source>
        <dbReference type="ARBA" id="ARBA00022692"/>
    </source>
</evidence>
<organism evidence="8 9">
    <name type="scientific">Nocardiopsis ansamitocini</name>
    <dbReference type="NCBI Taxonomy" id="1670832"/>
    <lineage>
        <taxon>Bacteria</taxon>
        <taxon>Bacillati</taxon>
        <taxon>Actinomycetota</taxon>
        <taxon>Actinomycetes</taxon>
        <taxon>Streptosporangiales</taxon>
        <taxon>Nocardiopsidaceae</taxon>
        <taxon>Nocardiopsis</taxon>
    </lineage>
</organism>
<feature type="transmembrane region" description="Helical" evidence="6">
    <location>
        <begin position="24"/>
        <end position="44"/>
    </location>
</feature>
<dbReference type="InterPro" id="IPR000515">
    <property type="entry name" value="MetI-like"/>
</dbReference>
<name>A0A9W6UIN3_9ACTN</name>
<dbReference type="CDD" id="cd06261">
    <property type="entry name" value="TM_PBP2"/>
    <property type="match status" value="1"/>
</dbReference>
<dbReference type="InterPro" id="IPR051204">
    <property type="entry name" value="ABC_transp_perm/SBD"/>
</dbReference>
<dbReference type="EMBL" id="BSQG01000003">
    <property type="protein sequence ID" value="GLU47899.1"/>
    <property type="molecule type" value="Genomic_DNA"/>
</dbReference>
<evidence type="ECO:0000256" key="1">
    <source>
        <dbReference type="ARBA" id="ARBA00004141"/>
    </source>
</evidence>
<dbReference type="GO" id="GO:0055085">
    <property type="term" value="P:transmembrane transport"/>
    <property type="evidence" value="ECO:0007669"/>
    <property type="project" value="InterPro"/>
</dbReference>
<dbReference type="InterPro" id="IPR035906">
    <property type="entry name" value="MetI-like_sf"/>
</dbReference>
<feature type="domain" description="ABC transmembrane type-1" evidence="7">
    <location>
        <begin position="18"/>
        <end position="201"/>
    </location>
</feature>
<keyword evidence="3 6" id="KW-0812">Transmembrane</keyword>
<feature type="transmembrane region" description="Helical" evidence="6">
    <location>
        <begin position="132"/>
        <end position="159"/>
    </location>
</feature>
<dbReference type="Pfam" id="PF00528">
    <property type="entry name" value="BPD_transp_1"/>
    <property type="match status" value="1"/>
</dbReference>
<dbReference type="GO" id="GO:0005886">
    <property type="term" value="C:plasma membrane"/>
    <property type="evidence" value="ECO:0007669"/>
    <property type="project" value="UniProtKB-SubCell"/>
</dbReference>
<comment type="subcellular location">
    <subcellularLocation>
        <location evidence="6">Cell membrane</location>
        <topology evidence="6">Multi-pass membrane protein</topology>
    </subcellularLocation>
    <subcellularLocation>
        <location evidence="1">Membrane</location>
        <topology evidence="1">Multi-pass membrane protein</topology>
    </subcellularLocation>
</comment>
<dbReference type="PROSITE" id="PS50928">
    <property type="entry name" value="ABC_TM1"/>
    <property type="match status" value="1"/>
</dbReference>
<reference evidence="8" key="1">
    <citation type="submission" date="2023-02" db="EMBL/GenBank/DDBJ databases">
        <title>Nocardiopsis ansamitocini NBRC 112285.</title>
        <authorList>
            <person name="Ichikawa N."/>
            <person name="Sato H."/>
            <person name="Tonouchi N."/>
        </authorList>
    </citation>
    <scope>NUCLEOTIDE SEQUENCE</scope>
    <source>
        <strain evidence="8">NBRC 112285</strain>
    </source>
</reference>
<evidence type="ECO:0000259" key="7">
    <source>
        <dbReference type="PROSITE" id="PS50928"/>
    </source>
</evidence>
<dbReference type="AlphaFoldDB" id="A0A9W6UIN3"/>
<evidence type="ECO:0000256" key="4">
    <source>
        <dbReference type="ARBA" id="ARBA00022989"/>
    </source>
</evidence>
<evidence type="ECO:0000256" key="6">
    <source>
        <dbReference type="RuleBase" id="RU363032"/>
    </source>
</evidence>
<protein>
    <submittedName>
        <fullName evidence="8">ABC transporter permease</fullName>
    </submittedName>
</protein>
<keyword evidence="9" id="KW-1185">Reference proteome</keyword>
<dbReference type="PANTHER" id="PTHR30177:SF4">
    <property type="entry name" value="OSMOPROTECTANT IMPORT PERMEASE PROTEIN OSMW"/>
    <property type="match status" value="1"/>
</dbReference>
<gene>
    <name evidence="8" type="ORF">Nans01_22500</name>
</gene>
<dbReference type="Gene3D" id="1.10.3720.10">
    <property type="entry name" value="MetI-like"/>
    <property type="match status" value="1"/>
</dbReference>
<keyword evidence="2 6" id="KW-0813">Transport</keyword>
<dbReference type="Proteomes" id="UP001165092">
    <property type="component" value="Unassembled WGS sequence"/>
</dbReference>
<dbReference type="PANTHER" id="PTHR30177">
    <property type="entry name" value="GLYCINE BETAINE/L-PROLINE TRANSPORT SYSTEM PERMEASE PROTEIN PROW"/>
    <property type="match status" value="1"/>
</dbReference>
<dbReference type="GO" id="GO:0031460">
    <property type="term" value="P:glycine betaine transport"/>
    <property type="evidence" value="ECO:0007669"/>
    <property type="project" value="TreeGrafter"/>
</dbReference>
<feature type="transmembrane region" description="Helical" evidence="6">
    <location>
        <begin position="179"/>
        <end position="204"/>
    </location>
</feature>
<accession>A0A9W6UIN3</accession>
<comment type="similarity">
    <text evidence="6">Belongs to the binding-protein-dependent transport system permease family.</text>
</comment>
<evidence type="ECO:0000256" key="2">
    <source>
        <dbReference type="ARBA" id="ARBA00022448"/>
    </source>
</evidence>
<keyword evidence="5 6" id="KW-0472">Membrane</keyword>
<comment type="caution">
    <text evidence="8">The sequence shown here is derived from an EMBL/GenBank/DDBJ whole genome shotgun (WGS) entry which is preliminary data.</text>
</comment>
<proteinExistence type="inferred from homology"/>
<evidence type="ECO:0000256" key="5">
    <source>
        <dbReference type="ARBA" id="ARBA00023136"/>
    </source>
</evidence>
<keyword evidence="4 6" id="KW-1133">Transmembrane helix</keyword>
<evidence type="ECO:0000313" key="9">
    <source>
        <dbReference type="Proteomes" id="UP001165092"/>
    </source>
</evidence>
<sequence>MTLWEYIASRSDMLAFQTLQHASMIAQCVLIATLIGVALGIAVYRNERATALATGTTSLIFTIPSLALLGLLVVPLGLGVWPSVTAITLYALLPILRNTIVGLTGVDSSLVDAARGIGMSRTRVLTRVQLPLAWPVILSGVRTATQLAMGIGAIAAFVSGPGLGDQIFSGLARVGAANALNATLVGVIGIVVLALIFDAVLVLVGKLTTSRGIRIHA</sequence>